<gene>
    <name evidence="4" type="ORF">B0H41_006225</name>
</gene>
<evidence type="ECO:0000256" key="3">
    <source>
        <dbReference type="SAM" id="SignalP"/>
    </source>
</evidence>
<keyword evidence="1" id="KW-0677">Repeat</keyword>
<evidence type="ECO:0000313" key="4">
    <source>
        <dbReference type="EMBL" id="NRT92394.1"/>
    </source>
</evidence>
<comment type="caution">
    <text evidence="4">The sequence shown here is derived from an EMBL/GenBank/DDBJ whole genome shotgun (WGS) entry which is preliminary data.</text>
</comment>
<dbReference type="PROSITE" id="PS51170">
    <property type="entry name" value="CW"/>
    <property type="match status" value="2"/>
</dbReference>
<protein>
    <recommendedName>
        <fullName evidence="6">Cell wall-binding protein</fullName>
    </recommendedName>
</protein>
<dbReference type="Pfam" id="PF19127">
    <property type="entry name" value="Choline_bind_3"/>
    <property type="match status" value="1"/>
</dbReference>
<dbReference type="SUPFAM" id="SSF69360">
    <property type="entry name" value="Cell wall binding repeat"/>
    <property type="match status" value="1"/>
</dbReference>
<dbReference type="Pfam" id="PF14275">
    <property type="entry name" value="DUF4362"/>
    <property type="match status" value="1"/>
</dbReference>
<feature type="repeat" description="Cell wall-binding" evidence="2">
    <location>
        <begin position="67"/>
        <end position="86"/>
    </location>
</feature>
<dbReference type="Gene3D" id="2.10.270.10">
    <property type="entry name" value="Cholin Binding"/>
    <property type="match status" value="1"/>
</dbReference>
<feature type="signal peptide" evidence="3">
    <location>
        <begin position="1"/>
        <end position="29"/>
    </location>
</feature>
<reference evidence="4" key="1">
    <citation type="submission" date="2020-05" db="EMBL/GenBank/DDBJ databases">
        <authorList>
            <person name="Brown S."/>
            <person name="Huntemann M."/>
            <person name="Clum A."/>
            <person name="Spunde A."/>
            <person name="Palaniappan K."/>
            <person name="Ritter S."/>
            <person name="Mikhailova N."/>
            <person name="Chen I.-M."/>
            <person name="Stamatis D."/>
            <person name="Reddy T."/>
            <person name="O'Malley R."/>
            <person name="Daum C."/>
            <person name="Shapiro N."/>
            <person name="Ivanova N."/>
            <person name="Kyrpides N."/>
            <person name="Woyke T."/>
        </authorList>
    </citation>
    <scope>NUCLEOTIDE SEQUENCE</scope>
    <source>
        <strain evidence="4">DJ080</strain>
    </source>
</reference>
<organism evidence="4 5">
    <name type="scientific">Clostridium beijerinckii</name>
    <name type="common">Clostridium MP</name>
    <dbReference type="NCBI Taxonomy" id="1520"/>
    <lineage>
        <taxon>Bacteria</taxon>
        <taxon>Bacillati</taxon>
        <taxon>Bacillota</taxon>
        <taxon>Clostridia</taxon>
        <taxon>Eubacteriales</taxon>
        <taxon>Clostridiaceae</taxon>
        <taxon>Clostridium</taxon>
    </lineage>
</organism>
<name>A0AAX0BD31_CLOBE</name>
<dbReference type="EMBL" id="JABSWW010000003">
    <property type="protein sequence ID" value="NRT92394.1"/>
    <property type="molecule type" value="Genomic_DNA"/>
</dbReference>
<dbReference type="InterPro" id="IPR025372">
    <property type="entry name" value="DUF4362"/>
</dbReference>
<feature type="repeat" description="Cell wall-binding" evidence="2">
    <location>
        <begin position="47"/>
        <end position="66"/>
    </location>
</feature>
<dbReference type="Proteomes" id="UP001193748">
    <property type="component" value="Unassembled WGS sequence"/>
</dbReference>
<sequence>MKKLNLFQIVASLLTLVSALTLNSIGASAQWKQDSKGWWNTEGSSWSIGWRYIDGEWYYFDNNGYMKTGWILDGGKWYHLNDSGEMSKNTTIDGYLVDSNGVWIQPKQNSYKELDKLPYEYNTDIAQKNGDVVKIHNQGINVDFNIEKLDEFIESYKNKKAYLGDMVRITCYGDEGGAIIRDLVIDSEGIKLMEDITRDEYSPQKNRVIKTYRIVDIYKTNATGCILYYAKTDQGNEKFLYSSEIH</sequence>
<dbReference type="AlphaFoldDB" id="A0AAX0BD31"/>
<accession>A0AAX0BD31</accession>
<keyword evidence="3" id="KW-0732">Signal</keyword>
<evidence type="ECO:0008006" key="6">
    <source>
        <dbReference type="Google" id="ProtNLM"/>
    </source>
</evidence>
<evidence type="ECO:0000313" key="5">
    <source>
        <dbReference type="Proteomes" id="UP001193748"/>
    </source>
</evidence>
<reference evidence="4" key="2">
    <citation type="journal article" date="2022" name="Nat. Biotechnol.">
        <title>Carbon-negative production of acetone and isopropanol by gas fermentation at industrial pilot scale.</title>
        <authorList>
            <person name="Liew F.E."/>
            <person name="Nogle R."/>
            <person name="Abdalla T."/>
            <person name="Rasor B.J."/>
            <person name="Canter C."/>
            <person name="Jensen R.O."/>
            <person name="Wang L."/>
            <person name="Strutz J."/>
            <person name="Chirania P."/>
            <person name="De Tissera S."/>
            <person name="Mueller A.P."/>
            <person name="Ruan Z."/>
            <person name="Gao A."/>
            <person name="Tran L."/>
            <person name="Engle N.L."/>
            <person name="Bromley J.C."/>
            <person name="Daniell J."/>
            <person name="Conrado R."/>
            <person name="Tschaplinski T.J."/>
            <person name="Giannone R.J."/>
            <person name="Hettich R.L."/>
            <person name="Karim A.S."/>
            <person name="Simpson S.D."/>
            <person name="Brown S.D."/>
            <person name="Leang C."/>
            <person name="Jewett M.C."/>
            <person name="Kopke M."/>
        </authorList>
    </citation>
    <scope>NUCLEOTIDE SEQUENCE</scope>
    <source>
        <strain evidence="4">DJ080</strain>
    </source>
</reference>
<dbReference type="InterPro" id="IPR018337">
    <property type="entry name" value="Cell_wall/Cho-bd_repeat"/>
</dbReference>
<evidence type="ECO:0000256" key="1">
    <source>
        <dbReference type="ARBA" id="ARBA00022737"/>
    </source>
</evidence>
<feature type="chain" id="PRO_5043869377" description="Cell wall-binding protein" evidence="3">
    <location>
        <begin position="30"/>
        <end position="246"/>
    </location>
</feature>
<proteinExistence type="predicted"/>
<dbReference type="RefSeq" id="WP_111938468.1">
    <property type="nucleotide sequence ID" value="NZ_JABSWK010000002.1"/>
</dbReference>
<evidence type="ECO:0000256" key="2">
    <source>
        <dbReference type="PROSITE-ProRule" id="PRU00591"/>
    </source>
</evidence>